<protein>
    <recommendedName>
        <fullName evidence="2 7">DNA repair protein RecO</fullName>
    </recommendedName>
    <alternativeName>
        <fullName evidence="6 7">Recombination protein O</fullName>
    </alternativeName>
</protein>
<dbReference type="PANTHER" id="PTHR33991:SF1">
    <property type="entry name" value="DNA REPAIR PROTEIN RECO"/>
    <property type="match status" value="1"/>
</dbReference>
<dbReference type="SUPFAM" id="SSF57863">
    <property type="entry name" value="ArfGap/RecO-like zinc finger"/>
    <property type="match status" value="1"/>
</dbReference>
<evidence type="ECO:0000256" key="4">
    <source>
        <dbReference type="ARBA" id="ARBA00023172"/>
    </source>
</evidence>
<dbReference type="InterPro" id="IPR012340">
    <property type="entry name" value="NA-bd_OB-fold"/>
</dbReference>
<keyword evidence="10" id="KW-1185">Reference proteome</keyword>
<dbReference type="NCBIfam" id="TIGR00613">
    <property type="entry name" value="reco"/>
    <property type="match status" value="1"/>
</dbReference>
<organism evidence="9 10">
    <name type="scientific">Phocaeicola faecium</name>
    <dbReference type="NCBI Taxonomy" id="2762213"/>
    <lineage>
        <taxon>Bacteria</taxon>
        <taxon>Pseudomonadati</taxon>
        <taxon>Bacteroidota</taxon>
        <taxon>Bacteroidia</taxon>
        <taxon>Bacteroidales</taxon>
        <taxon>Bacteroidaceae</taxon>
        <taxon>Phocaeicola</taxon>
    </lineage>
</organism>
<dbReference type="InterPro" id="IPR042242">
    <property type="entry name" value="RecO_C"/>
</dbReference>
<dbReference type="InterPro" id="IPR037278">
    <property type="entry name" value="ARFGAP/RecO"/>
</dbReference>
<comment type="caution">
    <text evidence="9">The sequence shown here is derived from an EMBL/GenBank/DDBJ whole genome shotgun (WGS) entry which is preliminary data.</text>
</comment>
<feature type="domain" description="DNA replication/recombination mediator RecO N-terminal" evidence="8">
    <location>
        <begin position="1"/>
        <end position="77"/>
    </location>
</feature>
<evidence type="ECO:0000256" key="2">
    <source>
        <dbReference type="ARBA" id="ARBA00021310"/>
    </source>
</evidence>
<dbReference type="Gene3D" id="1.20.1440.120">
    <property type="entry name" value="Recombination protein O, C-terminal domain"/>
    <property type="match status" value="1"/>
</dbReference>
<dbReference type="Pfam" id="PF11967">
    <property type="entry name" value="RecO_N"/>
    <property type="match status" value="1"/>
</dbReference>
<dbReference type="InterPro" id="IPR022572">
    <property type="entry name" value="DNA_rep/recomb_RecO_N"/>
</dbReference>
<dbReference type="EMBL" id="JACSPQ010000002">
    <property type="protein sequence ID" value="MBD8001772.1"/>
    <property type="molecule type" value="Genomic_DNA"/>
</dbReference>
<proteinExistence type="inferred from homology"/>
<comment type="function">
    <text evidence="7">Involved in DNA repair and RecF pathway recombination.</text>
</comment>
<dbReference type="HAMAP" id="MF_00201">
    <property type="entry name" value="RecO"/>
    <property type="match status" value="1"/>
</dbReference>
<dbReference type="RefSeq" id="WP_178255613.1">
    <property type="nucleotide sequence ID" value="NZ_JACSPQ010000002.1"/>
</dbReference>
<sequence length="243" mass="28348">MLQTVKGIVLATVRYNDKSNIAHLYTEQEGMMSFQIPAARSRKAKVSNVLFQPFSFVECEADIRPRSNIHLVKEARFWHILQSLPYDPYKSGIVLFLTEFLDRILREEGANKPLFAYLSHSVRWLDACTAGFANFHLVFLIRLSRFLGFYPNLEHYTEGAYFDMLNASFVSARPFHGMFLYPQEASHISKLVRMNYETMHLFAMNRAERNRCLEIICEYYRLHLPDFPELKSLGVLQELFGSL</sequence>
<comment type="similarity">
    <text evidence="1 7">Belongs to the RecO family.</text>
</comment>
<evidence type="ECO:0000313" key="10">
    <source>
        <dbReference type="Proteomes" id="UP000616346"/>
    </source>
</evidence>
<dbReference type="Pfam" id="PF02565">
    <property type="entry name" value="RecO_C"/>
    <property type="match status" value="1"/>
</dbReference>
<name>A0ABR8VAI3_9BACT</name>
<keyword evidence="4 7" id="KW-0233">DNA recombination</keyword>
<evidence type="ECO:0000256" key="7">
    <source>
        <dbReference type="HAMAP-Rule" id="MF_00201"/>
    </source>
</evidence>
<gene>
    <name evidence="7 9" type="primary">recO</name>
    <name evidence="9" type="ORF">H9626_05995</name>
</gene>
<keyword evidence="3 7" id="KW-0227">DNA damage</keyword>
<reference evidence="9 10" key="1">
    <citation type="submission" date="2020-08" db="EMBL/GenBank/DDBJ databases">
        <title>A Genomic Blueprint of the Chicken Gut Microbiome.</title>
        <authorList>
            <person name="Gilroy R."/>
            <person name="Ravi A."/>
            <person name="Getino M."/>
            <person name="Pursley I."/>
            <person name="Horton D.L."/>
            <person name="Alikhan N.-F."/>
            <person name="Baker D."/>
            <person name="Gharbi K."/>
            <person name="Hall N."/>
            <person name="Watson M."/>
            <person name="Adriaenssens E.M."/>
            <person name="Foster-Nyarko E."/>
            <person name="Jarju S."/>
            <person name="Secka A."/>
            <person name="Antonio M."/>
            <person name="Oren A."/>
            <person name="Chaudhuri R."/>
            <person name="La Ragione R.M."/>
            <person name="Hildebrand F."/>
            <person name="Pallen M.J."/>
        </authorList>
    </citation>
    <scope>NUCLEOTIDE SEQUENCE [LARGE SCALE GENOMIC DNA]</scope>
    <source>
        <strain evidence="9 10">Sa1YUN3</strain>
    </source>
</reference>
<dbReference type="PANTHER" id="PTHR33991">
    <property type="entry name" value="DNA REPAIR PROTEIN RECO"/>
    <property type="match status" value="1"/>
</dbReference>
<dbReference type="InterPro" id="IPR003717">
    <property type="entry name" value="RecO"/>
</dbReference>
<accession>A0ABR8VAI3</accession>
<dbReference type="Proteomes" id="UP000616346">
    <property type="component" value="Unassembled WGS sequence"/>
</dbReference>
<evidence type="ECO:0000259" key="8">
    <source>
        <dbReference type="Pfam" id="PF11967"/>
    </source>
</evidence>
<evidence type="ECO:0000256" key="3">
    <source>
        <dbReference type="ARBA" id="ARBA00022763"/>
    </source>
</evidence>
<evidence type="ECO:0000256" key="1">
    <source>
        <dbReference type="ARBA" id="ARBA00007452"/>
    </source>
</evidence>
<evidence type="ECO:0000256" key="6">
    <source>
        <dbReference type="ARBA" id="ARBA00033409"/>
    </source>
</evidence>
<evidence type="ECO:0000256" key="5">
    <source>
        <dbReference type="ARBA" id="ARBA00023204"/>
    </source>
</evidence>
<keyword evidence="5 7" id="KW-0234">DNA repair</keyword>
<dbReference type="Gene3D" id="2.40.50.140">
    <property type="entry name" value="Nucleic acid-binding proteins"/>
    <property type="match status" value="1"/>
</dbReference>
<dbReference type="SUPFAM" id="SSF50249">
    <property type="entry name" value="Nucleic acid-binding proteins"/>
    <property type="match status" value="1"/>
</dbReference>
<evidence type="ECO:0000313" key="9">
    <source>
        <dbReference type="EMBL" id="MBD8001772.1"/>
    </source>
</evidence>